<dbReference type="PROSITE" id="PS00319">
    <property type="entry name" value="APP_CUBD"/>
    <property type="match status" value="1"/>
</dbReference>
<dbReference type="InterPro" id="IPR011178">
    <property type="entry name" value="Amyloid_glyco_Cu-bd"/>
</dbReference>
<dbReference type="STRING" id="188477.A0A3S0ZRB0"/>
<dbReference type="Gene3D" id="3.30.1490.140">
    <property type="entry name" value="Amyloidogenic glycoprotein, copper-binding domain"/>
    <property type="match status" value="1"/>
</dbReference>
<dbReference type="Pfam" id="PF12924">
    <property type="entry name" value="APP_Cu_bd"/>
    <property type="match status" value="1"/>
</dbReference>
<accession>A0A3S0ZRB0</accession>
<dbReference type="SUPFAM" id="SSF56491">
    <property type="entry name" value="A heparin-binding domain"/>
    <property type="match status" value="1"/>
</dbReference>
<evidence type="ECO:0000256" key="5">
    <source>
        <dbReference type="ARBA" id="ARBA00023136"/>
    </source>
</evidence>
<dbReference type="InterPro" id="IPR024329">
    <property type="entry name" value="Amyloid_glyco_E2_domain"/>
</dbReference>
<evidence type="ECO:0000256" key="10">
    <source>
        <dbReference type="SAM" id="SignalP"/>
    </source>
</evidence>
<evidence type="ECO:0000256" key="8">
    <source>
        <dbReference type="PROSITE-ProRule" id="PRU01217"/>
    </source>
</evidence>
<keyword evidence="14" id="KW-1185">Reference proteome</keyword>
<evidence type="ECO:0000256" key="1">
    <source>
        <dbReference type="ARBA" id="ARBA00004479"/>
    </source>
</evidence>
<name>A0A3S0ZRB0_ELYCH</name>
<dbReference type="AlphaFoldDB" id="A0A3S0ZRB0"/>
<dbReference type="SUPFAM" id="SSF89811">
    <property type="entry name" value="Amyloid beta a4 protein copper binding domain (domain 2)"/>
    <property type="match status" value="1"/>
</dbReference>
<feature type="compositionally biased region" description="Basic and acidic residues" evidence="9">
    <location>
        <begin position="185"/>
        <end position="205"/>
    </location>
</feature>
<feature type="region of interest" description="GFLD subdomain" evidence="8">
    <location>
        <begin position="24"/>
        <end position="113"/>
    </location>
</feature>
<comment type="subcellular location">
    <subcellularLocation>
        <location evidence="1">Membrane</location>
        <topology evidence="1">Single-pass type I membrane protein</topology>
    </subcellularLocation>
</comment>
<feature type="disulfide bond" evidence="8">
    <location>
        <begin position="134"/>
        <end position="164"/>
    </location>
</feature>
<evidence type="ECO:0000256" key="9">
    <source>
        <dbReference type="SAM" id="MobiDB-lite"/>
    </source>
</evidence>
<dbReference type="InterPro" id="IPR036176">
    <property type="entry name" value="E2_sf"/>
</dbReference>
<keyword evidence="2" id="KW-0812">Transmembrane</keyword>
<evidence type="ECO:0000256" key="6">
    <source>
        <dbReference type="ARBA" id="ARBA00023157"/>
    </source>
</evidence>
<feature type="domain" description="E1" evidence="11">
    <location>
        <begin position="24"/>
        <end position="179"/>
    </location>
</feature>
<dbReference type="OrthoDB" id="6147836at2759"/>
<sequence>MASFGVALAIVGLLQFAASASLEDKYEPMVAFICERPAMHRTVNSWVADRSVDCLDGLEDILAYCQKMYPEHNVSNVVEASYLVTIPDWPMMHTDRALPHRVRPFRCLSGTFQSDALLVPQHCEFDHRHDQSKCDGFSDWSKVAEDACRKKGDRLESFGMLLNCKLGHFSGVEYVCCPQGNSDESTRYHAPQENDKPDSWIKSSEEVTTATGKQDSASWESSISADADDDLNEDAVDLYEAYLRDQPFPTKYDNEHKKFLVAKAWMKKDQQRKITKLLQDWQAAREHVDEVRKTDKEAANRLSEEITERFQNLYSAYQDEHNSEREQLVALHLQRVQALLNDRKREAMDRYIEALDDGD</sequence>
<reference evidence="13 14" key="1">
    <citation type="submission" date="2019-01" db="EMBL/GenBank/DDBJ databases">
        <title>A draft genome assembly of the solar-powered sea slug Elysia chlorotica.</title>
        <authorList>
            <person name="Cai H."/>
            <person name="Li Q."/>
            <person name="Fang X."/>
            <person name="Li J."/>
            <person name="Curtis N.E."/>
            <person name="Altenburger A."/>
            <person name="Shibata T."/>
            <person name="Feng M."/>
            <person name="Maeda T."/>
            <person name="Schwartz J.A."/>
            <person name="Shigenobu S."/>
            <person name="Lundholm N."/>
            <person name="Nishiyama T."/>
            <person name="Yang H."/>
            <person name="Hasebe M."/>
            <person name="Li S."/>
            <person name="Pierce S.K."/>
            <person name="Wang J."/>
        </authorList>
    </citation>
    <scope>NUCLEOTIDE SEQUENCE [LARGE SCALE GENOMIC DNA]</scope>
    <source>
        <strain evidence="13">EC2010</strain>
        <tissue evidence="13">Whole organism of an adult</tissue>
    </source>
</reference>
<proteinExistence type="inferred from homology"/>
<keyword evidence="6 8" id="KW-1015">Disulfide bond</keyword>
<feature type="non-terminal residue" evidence="13">
    <location>
        <position position="359"/>
    </location>
</feature>
<feature type="region of interest" description="CuBD subdomain" evidence="8">
    <location>
        <begin position="121"/>
        <end position="179"/>
    </location>
</feature>
<dbReference type="SMART" id="SM00006">
    <property type="entry name" value="A4_EXTRA"/>
    <property type="match status" value="1"/>
</dbReference>
<protein>
    <recommendedName>
        <fullName evidence="15">Amyloid-beta A4 protein</fullName>
    </recommendedName>
</protein>
<dbReference type="InterPro" id="IPR015849">
    <property type="entry name" value="Amyloid_glyco_heparin-bd"/>
</dbReference>
<dbReference type="InterPro" id="IPR019744">
    <property type="entry name" value="APP_CUBD_CS"/>
</dbReference>
<keyword evidence="4" id="KW-1133">Transmembrane helix</keyword>
<dbReference type="InterPro" id="IPR036454">
    <property type="entry name" value="Amyloid_glyco_heparin-bd_sf"/>
</dbReference>
<dbReference type="EMBL" id="RQTK01000189">
    <property type="protein sequence ID" value="RUS84903.1"/>
    <property type="molecule type" value="Genomic_DNA"/>
</dbReference>
<dbReference type="PANTHER" id="PTHR23103">
    <property type="entry name" value="ALZHEIMER'S DISEASE BETA-AMYLOID RELATED"/>
    <property type="match status" value="1"/>
</dbReference>
<dbReference type="PANTHER" id="PTHR23103:SF15">
    <property type="entry name" value="AMYLOID-BETA-LIKE PROTEIN"/>
    <property type="match status" value="1"/>
</dbReference>
<feature type="chain" id="PRO_5018524725" description="Amyloid-beta A4 protein" evidence="10">
    <location>
        <begin position="20"/>
        <end position="359"/>
    </location>
</feature>
<evidence type="ECO:0000313" key="13">
    <source>
        <dbReference type="EMBL" id="RUS84903.1"/>
    </source>
</evidence>
<dbReference type="Gene3D" id="1.20.120.770">
    <property type="entry name" value="Amyloid precursor protein, E2 domain"/>
    <property type="match status" value="1"/>
</dbReference>
<dbReference type="Proteomes" id="UP000271974">
    <property type="component" value="Unassembled WGS sequence"/>
</dbReference>
<comment type="caution">
    <text evidence="8">Lacks conserved residue(s) required for the propagation of feature annotation.</text>
</comment>
<dbReference type="SUPFAM" id="SSF109843">
    <property type="entry name" value="CAPPD, an extracellular domain of amyloid beta A4 protein"/>
    <property type="match status" value="1"/>
</dbReference>
<evidence type="ECO:0000256" key="7">
    <source>
        <dbReference type="ARBA" id="ARBA00023180"/>
    </source>
</evidence>
<dbReference type="InterPro" id="IPR036669">
    <property type="entry name" value="Amyloid_Cu-bd_sf"/>
</dbReference>
<dbReference type="PROSITE" id="PS51870">
    <property type="entry name" value="APP_E2"/>
    <property type="match status" value="1"/>
</dbReference>
<evidence type="ECO:0008006" key="15">
    <source>
        <dbReference type="Google" id="ProtNLM"/>
    </source>
</evidence>
<keyword evidence="5" id="KW-0472">Membrane</keyword>
<feature type="disulfide bond" evidence="8">
    <location>
        <begin position="123"/>
        <end position="177"/>
    </location>
</feature>
<dbReference type="PROSITE" id="PS51869">
    <property type="entry name" value="APP_E1"/>
    <property type="match status" value="1"/>
</dbReference>
<dbReference type="Gene3D" id="3.90.570.10">
    <property type="entry name" value="Amyloidogenic glycoprotein, heparin-binding domain"/>
    <property type="match status" value="1"/>
</dbReference>
<dbReference type="Pfam" id="PF12925">
    <property type="entry name" value="APP_E2"/>
    <property type="match status" value="1"/>
</dbReference>
<evidence type="ECO:0000256" key="3">
    <source>
        <dbReference type="ARBA" id="ARBA00022729"/>
    </source>
</evidence>
<dbReference type="Pfam" id="PF02177">
    <property type="entry name" value="APP_N"/>
    <property type="match status" value="1"/>
</dbReference>
<keyword evidence="3 10" id="KW-0732">Signal</keyword>
<dbReference type="InterPro" id="IPR008154">
    <property type="entry name" value="Amyloid_glyco_extra"/>
</dbReference>
<dbReference type="GO" id="GO:0007417">
    <property type="term" value="P:central nervous system development"/>
    <property type="evidence" value="ECO:0007669"/>
    <property type="project" value="TreeGrafter"/>
</dbReference>
<keyword evidence="7" id="KW-0325">Glycoprotein</keyword>
<evidence type="ECO:0000256" key="4">
    <source>
        <dbReference type="ARBA" id="ARBA00022989"/>
    </source>
</evidence>
<dbReference type="GO" id="GO:0007409">
    <property type="term" value="P:axonogenesis"/>
    <property type="evidence" value="ECO:0007669"/>
    <property type="project" value="TreeGrafter"/>
</dbReference>
<evidence type="ECO:0000259" key="11">
    <source>
        <dbReference type="PROSITE" id="PS51869"/>
    </source>
</evidence>
<evidence type="ECO:0000256" key="2">
    <source>
        <dbReference type="ARBA" id="ARBA00022692"/>
    </source>
</evidence>
<evidence type="ECO:0000313" key="14">
    <source>
        <dbReference type="Proteomes" id="UP000271974"/>
    </source>
</evidence>
<comment type="similarity">
    <text evidence="8">Belongs to the APP family.</text>
</comment>
<feature type="disulfide bond" evidence="8">
    <location>
        <begin position="148"/>
        <end position="176"/>
    </location>
</feature>
<gene>
    <name evidence="13" type="ORF">EGW08_007313</name>
</gene>
<feature type="compositionally biased region" description="Polar residues" evidence="9">
    <location>
        <begin position="206"/>
        <end position="224"/>
    </location>
</feature>
<organism evidence="13 14">
    <name type="scientific">Elysia chlorotica</name>
    <name type="common">Eastern emerald elysia</name>
    <name type="synonym">Sea slug</name>
    <dbReference type="NCBI Taxonomy" id="188477"/>
    <lineage>
        <taxon>Eukaryota</taxon>
        <taxon>Metazoa</taxon>
        <taxon>Spiralia</taxon>
        <taxon>Lophotrochozoa</taxon>
        <taxon>Mollusca</taxon>
        <taxon>Gastropoda</taxon>
        <taxon>Heterobranchia</taxon>
        <taxon>Euthyneura</taxon>
        <taxon>Panpulmonata</taxon>
        <taxon>Sacoglossa</taxon>
        <taxon>Placobranchoidea</taxon>
        <taxon>Plakobranchidae</taxon>
        <taxon>Elysia</taxon>
    </lineage>
</organism>
<dbReference type="GO" id="GO:0008201">
    <property type="term" value="F:heparin binding"/>
    <property type="evidence" value="ECO:0007669"/>
    <property type="project" value="UniProtKB-UniRule"/>
</dbReference>
<dbReference type="GO" id="GO:0046914">
    <property type="term" value="F:transition metal ion binding"/>
    <property type="evidence" value="ECO:0007669"/>
    <property type="project" value="InterPro"/>
</dbReference>
<comment type="caution">
    <text evidence="13">The sequence shown here is derived from an EMBL/GenBank/DDBJ whole genome shotgun (WGS) entry which is preliminary data.</text>
</comment>
<feature type="domain" description="E2" evidence="12">
    <location>
        <begin position="235"/>
        <end position="359"/>
    </location>
</feature>
<dbReference type="GO" id="GO:0016020">
    <property type="term" value="C:membrane"/>
    <property type="evidence" value="ECO:0007669"/>
    <property type="project" value="UniProtKB-SubCell"/>
</dbReference>
<feature type="signal peptide" evidence="10">
    <location>
        <begin position="1"/>
        <end position="19"/>
    </location>
</feature>
<dbReference type="InterPro" id="IPR008155">
    <property type="entry name" value="Amyloid_glyco"/>
</dbReference>
<feature type="region of interest" description="Disordered" evidence="9">
    <location>
        <begin position="185"/>
        <end position="226"/>
    </location>
</feature>
<evidence type="ECO:0000259" key="12">
    <source>
        <dbReference type="PROSITE" id="PS51870"/>
    </source>
</evidence>